<dbReference type="VEuPathDB" id="FungiDB:TAPDE_002111"/>
<dbReference type="InterPro" id="IPR021858">
    <property type="entry name" value="Fun_TF"/>
</dbReference>
<keyword evidence="2" id="KW-1185">Reference proteome</keyword>
<name>R4XCQ4_TAPDE</name>
<dbReference type="Pfam" id="PF11951">
    <property type="entry name" value="Fungal_trans_2"/>
    <property type="match status" value="1"/>
</dbReference>
<evidence type="ECO:0000313" key="1">
    <source>
        <dbReference type="EMBL" id="CCG82166.1"/>
    </source>
</evidence>
<proteinExistence type="predicted"/>
<protein>
    <recommendedName>
        <fullName evidence="3">Transcription factor domain-containing protein</fullName>
    </recommendedName>
</protein>
<comment type="caution">
    <text evidence="1">The sequence shown here is derived from an EMBL/GenBank/DDBJ whole genome shotgun (WGS) entry which is preliminary data.</text>
</comment>
<reference evidence="1 2" key="1">
    <citation type="journal article" date="2013" name="MBio">
        <title>Genome sequencing of the plant pathogen Taphrina deformans, the causal agent of peach leaf curl.</title>
        <authorList>
            <person name="Cisse O.H."/>
            <person name="Almeida J.M.G.C.F."/>
            <person name="Fonseca A."/>
            <person name="Kumar A.A."/>
            <person name="Salojaervi J."/>
            <person name="Overmyer K."/>
            <person name="Hauser P.M."/>
            <person name="Pagni M."/>
        </authorList>
    </citation>
    <scope>NUCLEOTIDE SEQUENCE [LARGE SCALE GENOMIC DNA]</scope>
    <source>
        <strain evidence="2">PYCC 5710 / ATCC 11124 / CBS 356.35 / IMI 108563 / JCM 9778 / NBRC 8474</strain>
    </source>
</reference>
<organism evidence="1 2">
    <name type="scientific">Taphrina deformans (strain PYCC 5710 / ATCC 11124 / CBS 356.35 / IMI 108563 / JCM 9778 / NBRC 8474)</name>
    <name type="common">Peach leaf curl fungus</name>
    <name type="synonym">Lalaria deformans</name>
    <dbReference type="NCBI Taxonomy" id="1097556"/>
    <lineage>
        <taxon>Eukaryota</taxon>
        <taxon>Fungi</taxon>
        <taxon>Dikarya</taxon>
        <taxon>Ascomycota</taxon>
        <taxon>Taphrinomycotina</taxon>
        <taxon>Taphrinomycetes</taxon>
        <taxon>Taphrinales</taxon>
        <taxon>Taphrinaceae</taxon>
        <taxon>Taphrina</taxon>
    </lineage>
</organism>
<gene>
    <name evidence="1" type="ORF">TAPDE_002111</name>
</gene>
<dbReference type="AlphaFoldDB" id="R4XCQ4"/>
<evidence type="ECO:0000313" key="2">
    <source>
        <dbReference type="Proteomes" id="UP000013776"/>
    </source>
</evidence>
<accession>R4XCQ4</accession>
<sequence length="447" mass="51306">MVVELESVLTVAAYRFSDLESERVTREGHDYVVLPSPGKLRSWRVDAEQVLQYYIYHSKQNDVNYFFDRYNAADWRLTELVPMVTKVNLMGDVVLDLMVALHQLRNSSKRHLIHYDRALRNFGQVLQRPERGTCDWLSLLACIVLLAQYDVNTRRGRDLAIHLRAAANLLKLHEHEDVAPALRNKRRTLTRVTMTYDLQHNLVSGDDLHLPLSSYELMLRTARPIESNGEVRTSLDQLWSTTNYLWAKFAVMTESAEISDESIVTISKGLVDILAGCRKYWREVEIDSPLHAPSPFGLTIIYRAPAYRLVGITLHTLALMLCSWSGTAHKYFDRIKYRNHIFRAHAPLFPWDSRDRRPKDSGKYVHHAFPSILHLTLAASEVGPHEELQQAWVQSIMSKAKEHGYTLGNTLLQILQSRSTSGFGTWDDIGCKAFLTTCRYLRQSGLA</sequence>
<evidence type="ECO:0008006" key="3">
    <source>
        <dbReference type="Google" id="ProtNLM"/>
    </source>
</evidence>
<dbReference type="Proteomes" id="UP000013776">
    <property type="component" value="Unassembled WGS sequence"/>
</dbReference>
<dbReference type="EMBL" id="CAHR02000072">
    <property type="protein sequence ID" value="CCG82166.1"/>
    <property type="molecule type" value="Genomic_DNA"/>
</dbReference>